<gene>
    <name evidence="2" type="ORF">H109_00454</name>
</gene>
<evidence type="ECO:0000313" key="2">
    <source>
        <dbReference type="EMBL" id="KDB27743.1"/>
    </source>
</evidence>
<dbReference type="Proteomes" id="UP000024533">
    <property type="component" value="Unassembled WGS sequence"/>
</dbReference>
<dbReference type="EMBL" id="AOKY01000036">
    <property type="protein sequence ID" value="KDB27743.1"/>
    <property type="molecule type" value="Genomic_DNA"/>
</dbReference>
<evidence type="ECO:0000313" key="3">
    <source>
        <dbReference type="Proteomes" id="UP000024533"/>
    </source>
</evidence>
<feature type="signal peptide" evidence="1">
    <location>
        <begin position="1"/>
        <end position="21"/>
    </location>
</feature>
<evidence type="ECO:0000256" key="1">
    <source>
        <dbReference type="SAM" id="SignalP"/>
    </source>
</evidence>
<feature type="chain" id="PRO_5001575018" description="Dickkopf N-terminal cysteine-rich domain-containing protein" evidence="1">
    <location>
        <begin position="22"/>
        <end position="223"/>
    </location>
</feature>
<dbReference type="HOGENOM" id="CLU_1061619_0_0_1"/>
<protein>
    <recommendedName>
        <fullName evidence="4">Dickkopf N-terminal cysteine-rich domain-containing protein</fullName>
    </recommendedName>
</protein>
<sequence>MKFSTVFLPSIALLGASTVLADGTSCGKGTEAGPFGRVTVVDLGECGPTEVCMQRVCVTKAQRGEACSAFKPCMAADYCDKTDKICKMRSADGQCSVDADCGTNICFRGKCQKYNTCGSNKDCPEGEFCRYTKTQSLSALEKKVRTCKRREKEMIGQECSKSTDCMGRTKCQFGVCLYKSFHLKKATNGLVCRDDADCESNNCEVTTHDDGRITLKYCGAAKA</sequence>
<keyword evidence="3" id="KW-1185">Reference proteome</keyword>
<accession>A0A059JJC4</accession>
<organism evidence="2 3">
    <name type="scientific">Trichophyton interdigitale (strain MR816)</name>
    <dbReference type="NCBI Taxonomy" id="1215338"/>
    <lineage>
        <taxon>Eukaryota</taxon>
        <taxon>Fungi</taxon>
        <taxon>Dikarya</taxon>
        <taxon>Ascomycota</taxon>
        <taxon>Pezizomycotina</taxon>
        <taxon>Eurotiomycetes</taxon>
        <taxon>Eurotiomycetidae</taxon>
        <taxon>Onygenales</taxon>
        <taxon>Arthrodermataceae</taxon>
        <taxon>Trichophyton</taxon>
    </lineage>
</organism>
<evidence type="ECO:0008006" key="4">
    <source>
        <dbReference type="Google" id="ProtNLM"/>
    </source>
</evidence>
<comment type="caution">
    <text evidence="2">The sequence shown here is derived from an EMBL/GenBank/DDBJ whole genome shotgun (WGS) entry which is preliminary data.</text>
</comment>
<name>A0A059JJC4_TRIIM</name>
<reference evidence="2 3" key="1">
    <citation type="submission" date="2014-02" db="EMBL/GenBank/DDBJ databases">
        <title>The Genome Sequence of Trichophyton interdigitale MR816.</title>
        <authorList>
            <consortium name="The Broad Institute Genomics Platform"/>
            <person name="Cuomo C.A."/>
            <person name="White T.C."/>
            <person name="Graser Y."/>
            <person name="Martinez-Rossi N."/>
            <person name="Heitman J."/>
            <person name="Young S.K."/>
            <person name="Zeng Q."/>
            <person name="Gargeya S."/>
            <person name="Abouelleil A."/>
            <person name="Alvarado L."/>
            <person name="Chapman S.B."/>
            <person name="Gainer-Dewar J."/>
            <person name="Goldberg J."/>
            <person name="Griggs A."/>
            <person name="Gujja S."/>
            <person name="Hansen M."/>
            <person name="Howarth C."/>
            <person name="Imamovic A."/>
            <person name="Larimer J."/>
            <person name="Martinez D."/>
            <person name="Murphy C."/>
            <person name="Pearson M.D."/>
            <person name="Persinoti G."/>
            <person name="Poon T."/>
            <person name="Priest M."/>
            <person name="Roberts A.D."/>
            <person name="Saif S."/>
            <person name="Shea T.D."/>
            <person name="Sykes S.N."/>
            <person name="Wortman J."/>
            <person name="Nusbaum C."/>
            <person name="Birren B."/>
        </authorList>
    </citation>
    <scope>NUCLEOTIDE SEQUENCE [LARGE SCALE GENOMIC DNA]</scope>
    <source>
        <strain evidence="2 3">MR816</strain>
    </source>
</reference>
<dbReference type="OMA" id="NCETTTH"/>
<dbReference type="AlphaFoldDB" id="A0A059JJC4"/>
<dbReference type="OrthoDB" id="4405280at2759"/>
<keyword evidence="1" id="KW-0732">Signal</keyword>
<proteinExistence type="predicted"/>